<evidence type="ECO:0000256" key="6">
    <source>
        <dbReference type="ARBA" id="ARBA00022801"/>
    </source>
</evidence>
<comment type="similarity">
    <text evidence="3 11">Belongs to the peptidase M50B family.</text>
</comment>
<evidence type="ECO:0000256" key="4">
    <source>
        <dbReference type="ARBA" id="ARBA00022670"/>
    </source>
</evidence>
<protein>
    <recommendedName>
        <fullName evidence="11">Zinc metalloprotease</fullName>
        <ecNumber evidence="11">3.4.24.-</ecNumber>
    </recommendedName>
</protein>
<dbReference type="Proteomes" id="UP001235840">
    <property type="component" value="Unassembled WGS sequence"/>
</dbReference>
<keyword evidence="11" id="KW-0479">Metal-binding</keyword>
<evidence type="ECO:0000256" key="5">
    <source>
        <dbReference type="ARBA" id="ARBA00022692"/>
    </source>
</evidence>
<keyword evidence="14" id="KW-1185">Reference proteome</keyword>
<dbReference type="CDD" id="cd06163">
    <property type="entry name" value="S2P-M50_PDZ_RseP-like"/>
    <property type="match status" value="1"/>
</dbReference>
<dbReference type="PANTHER" id="PTHR42837">
    <property type="entry name" value="REGULATOR OF SIGMA-E PROTEASE RSEP"/>
    <property type="match status" value="1"/>
</dbReference>
<dbReference type="InterPro" id="IPR008915">
    <property type="entry name" value="Peptidase_M50"/>
</dbReference>
<evidence type="ECO:0000256" key="3">
    <source>
        <dbReference type="ARBA" id="ARBA00007931"/>
    </source>
</evidence>
<dbReference type="Gene3D" id="2.30.42.10">
    <property type="match status" value="1"/>
</dbReference>
<evidence type="ECO:0000256" key="10">
    <source>
        <dbReference type="ARBA" id="ARBA00023136"/>
    </source>
</evidence>
<sequence length="422" mass="46356">MTSVISIVVVFGALIFFHELGHLILAKRAGILCREFAIGFGPKLFSFVRNETVYTIRLLPLGGFVRMAGEDPELIDIKTGHDVAVITNREGQVEKLIINNKKDFPEAKTINVSKIDLVHKLVIEGYDHEDQLLSFDVHPQAKMVYNGKETQIAPWDRQFGSKTVGQRALAIFAGPLANFLLAVVLLFAFALYNGLPGEEALIGEVIPDSAALEAGLQDGDLVTAINGESIQRWTDFQRIISSYPEQEVNLTISRDGQQIEVPVTPMSRETQTLEGEVVYEGFIGVAPATERSFLAAIQYGFVRTYEIIALLFQALGMLVTGTFTIDDLAGPVGIFQITGQAAEQGLAVLLQFAAFLSINLGIMNLLPIPALDGGRLIFIGLEALRGKPIDPQKESLVHFVGFALLMLLILVVTWNDIQRIFF</sequence>
<evidence type="ECO:0000256" key="1">
    <source>
        <dbReference type="ARBA" id="ARBA00001947"/>
    </source>
</evidence>
<dbReference type="Pfam" id="PF17820">
    <property type="entry name" value="PDZ_6"/>
    <property type="match status" value="1"/>
</dbReference>
<feature type="transmembrane region" description="Helical" evidence="11">
    <location>
        <begin position="307"/>
        <end position="325"/>
    </location>
</feature>
<dbReference type="SMART" id="SM00228">
    <property type="entry name" value="PDZ"/>
    <property type="match status" value="1"/>
</dbReference>
<gene>
    <name evidence="13" type="ORF">J2S11_000600</name>
</gene>
<comment type="cofactor">
    <cofactor evidence="1 11">
        <name>Zn(2+)</name>
        <dbReference type="ChEBI" id="CHEBI:29105"/>
    </cofactor>
</comment>
<dbReference type="CDD" id="cd23081">
    <property type="entry name" value="cpPDZ_EcRseP-like"/>
    <property type="match status" value="1"/>
</dbReference>
<feature type="transmembrane region" description="Helical" evidence="11">
    <location>
        <begin position="6"/>
        <end position="25"/>
    </location>
</feature>
<comment type="subcellular location">
    <subcellularLocation>
        <location evidence="2">Membrane</location>
        <topology evidence="2">Multi-pass membrane protein</topology>
    </subcellularLocation>
</comment>
<organism evidence="13 14">
    <name type="scientific">Caldalkalibacillus horti</name>
    <dbReference type="NCBI Taxonomy" id="77523"/>
    <lineage>
        <taxon>Bacteria</taxon>
        <taxon>Bacillati</taxon>
        <taxon>Bacillota</taxon>
        <taxon>Bacilli</taxon>
        <taxon>Bacillales</taxon>
        <taxon>Bacillaceae</taxon>
        <taxon>Caldalkalibacillus</taxon>
    </lineage>
</organism>
<feature type="transmembrane region" description="Helical" evidence="11">
    <location>
        <begin position="396"/>
        <end position="414"/>
    </location>
</feature>
<evidence type="ECO:0000256" key="7">
    <source>
        <dbReference type="ARBA" id="ARBA00022833"/>
    </source>
</evidence>
<keyword evidence="9 11" id="KW-0482">Metalloprotease</keyword>
<feature type="transmembrane region" description="Helical" evidence="11">
    <location>
        <begin position="168"/>
        <end position="192"/>
    </location>
</feature>
<evidence type="ECO:0000256" key="11">
    <source>
        <dbReference type="RuleBase" id="RU362031"/>
    </source>
</evidence>
<dbReference type="SUPFAM" id="SSF50156">
    <property type="entry name" value="PDZ domain-like"/>
    <property type="match status" value="1"/>
</dbReference>
<dbReference type="PANTHER" id="PTHR42837:SF2">
    <property type="entry name" value="MEMBRANE METALLOPROTEASE ARASP2, CHLOROPLASTIC-RELATED"/>
    <property type="match status" value="1"/>
</dbReference>
<accession>A0ABT9VVN6</accession>
<dbReference type="RefSeq" id="WP_307390704.1">
    <property type="nucleotide sequence ID" value="NZ_BAAADK010000018.1"/>
</dbReference>
<reference evidence="13 14" key="1">
    <citation type="submission" date="2023-07" db="EMBL/GenBank/DDBJ databases">
        <title>Genomic Encyclopedia of Type Strains, Phase IV (KMG-IV): sequencing the most valuable type-strain genomes for metagenomic binning, comparative biology and taxonomic classification.</title>
        <authorList>
            <person name="Goeker M."/>
        </authorList>
    </citation>
    <scope>NUCLEOTIDE SEQUENCE [LARGE SCALE GENOMIC DNA]</scope>
    <source>
        <strain evidence="13 14">DSM 12751</strain>
    </source>
</reference>
<evidence type="ECO:0000259" key="12">
    <source>
        <dbReference type="PROSITE" id="PS50106"/>
    </source>
</evidence>
<evidence type="ECO:0000313" key="13">
    <source>
        <dbReference type="EMBL" id="MDQ0164700.1"/>
    </source>
</evidence>
<keyword evidence="4 13" id="KW-0645">Protease</keyword>
<evidence type="ECO:0000256" key="9">
    <source>
        <dbReference type="ARBA" id="ARBA00023049"/>
    </source>
</evidence>
<dbReference type="PROSITE" id="PS50106">
    <property type="entry name" value="PDZ"/>
    <property type="match status" value="1"/>
</dbReference>
<evidence type="ECO:0000256" key="2">
    <source>
        <dbReference type="ARBA" id="ARBA00004141"/>
    </source>
</evidence>
<dbReference type="Pfam" id="PF02163">
    <property type="entry name" value="Peptidase_M50"/>
    <property type="match status" value="1"/>
</dbReference>
<evidence type="ECO:0000313" key="14">
    <source>
        <dbReference type="Proteomes" id="UP001235840"/>
    </source>
</evidence>
<comment type="caution">
    <text evidence="13">The sequence shown here is derived from an EMBL/GenBank/DDBJ whole genome shotgun (WGS) entry which is preliminary data.</text>
</comment>
<feature type="domain" description="PDZ" evidence="12">
    <location>
        <begin position="201"/>
        <end position="267"/>
    </location>
</feature>
<dbReference type="InterPro" id="IPR001478">
    <property type="entry name" value="PDZ"/>
</dbReference>
<keyword evidence="10 11" id="KW-0472">Membrane</keyword>
<proteinExistence type="inferred from homology"/>
<keyword evidence="7 11" id="KW-0862">Zinc</keyword>
<dbReference type="EC" id="3.4.24.-" evidence="11"/>
<dbReference type="NCBIfam" id="TIGR00054">
    <property type="entry name" value="RIP metalloprotease RseP"/>
    <property type="match status" value="1"/>
</dbReference>
<feature type="transmembrane region" description="Helical" evidence="11">
    <location>
        <begin position="346"/>
        <end position="366"/>
    </location>
</feature>
<dbReference type="InterPro" id="IPR041489">
    <property type="entry name" value="PDZ_6"/>
</dbReference>
<name>A0ABT9VVN6_9BACI</name>
<dbReference type="GO" id="GO:0008233">
    <property type="term" value="F:peptidase activity"/>
    <property type="evidence" value="ECO:0007669"/>
    <property type="project" value="UniProtKB-KW"/>
</dbReference>
<dbReference type="GO" id="GO:0006508">
    <property type="term" value="P:proteolysis"/>
    <property type="evidence" value="ECO:0007669"/>
    <property type="project" value="UniProtKB-KW"/>
</dbReference>
<keyword evidence="5 11" id="KW-0812">Transmembrane</keyword>
<evidence type="ECO:0000256" key="8">
    <source>
        <dbReference type="ARBA" id="ARBA00022989"/>
    </source>
</evidence>
<dbReference type="InterPro" id="IPR036034">
    <property type="entry name" value="PDZ_sf"/>
</dbReference>
<keyword evidence="6 11" id="KW-0378">Hydrolase</keyword>
<dbReference type="InterPro" id="IPR004387">
    <property type="entry name" value="Pept_M50_Zn"/>
</dbReference>
<dbReference type="EMBL" id="JAUSTY010000002">
    <property type="protein sequence ID" value="MDQ0164700.1"/>
    <property type="molecule type" value="Genomic_DNA"/>
</dbReference>
<keyword evidence="8 11" id="KW-1133">Transmembrane helix</keyword>